<name>A0A1N6HPS6_9SPHN</name>
<feature type="transmembrane region" description="Helical" evidence="6">
    <location>
        <begin position="103"/>
        <end position="120"/>
    </location>
</feature>
<dbReference type="RefSeq" id="WP_159437133.1">
    <property type="nucleotide sequence ID" value="NZ_FSQW01000002.1"/>
</dbReference>
<keyword evidence="8" id="KW-1185">Reference proteome</keyword>
<gene>
    <name evidence="7" type="ORF">SAMN02745824_3401</name>
</gene>
<feature type="transmembrane region" description="Helical" evidence="6">
    <location>
        <begin position="244"/>
        <end position="263"/>
    </location>
</feature>
<feature type="transmembrane region" description="Helical" evidence="6">
    <location>
        <begin position="370"/>
        <end position="393"/>
    </location>
</feature>
<evidence type="ECO:0000256" key="5">
    <source>
        <dbReference type="ARBA" id="ARBA00023136"/>
    </source>
</evidence>
<feature type="transmembrane region" description="Helical" evidence="6">
    <location>
        <begin position="158"/>
        <end position="176"/>
    </location>
</feature>
<feature type="transmembrane region" description="Helical" evidence="6">
    <location>
        <begin position="203"/>
        <end position="224"/>
    </location>
</feature>
<organism evidence="7 8">
    <name type="scientific">Parasphingorhabdus marina DSM 22363</name>
    <dbReference type="NCBI Taxonomy" id="1123272"/>
    <lineage>
        <taxon>Bacteria</taxon>
        <taxon>Pseudomonadati</taxon>
        <taxon>Pseudomonadota</taxon>
        <taxon>Alphaproteobacteria</taxon>
        <taxon>Sphingomonadales</taxon>
        <taxon>Sphingomonadaceae</taxon>
        <taxon>Parasphingorhabdus</taxon>
    </lineage>
</organism>
<keyword evidence="4 6" id="KW-1133">Transmembrane helix</keyword>
<dbReference type="AlphaFoldDB" id="A0A1N6HPS6"/>
<evidence type="ECO:0000256" key="2">
    <source>
        <dbReference type="ARBA" id="ARBA00022475"/>
    </source>
</evidence>
<dbReference type="GO" id="GO:0005886">
    <property type="term" value="C:plasma membrane"/>
    <property type="evidence" value="ECO:0007669"/>
    <property type="project" value="UniProtKB-SubCell"/>
</dbReference>
<reference evidence="8" key="1">
    <citation type="submission" date="2016-11" db="EMBL/GenBank/DDBJ databases">
        <authorList>
            <person name="Varghese N."/>
            <person name="Submissions S."/>
        </authorList>
    </citation>
    <scope>NUCLEOTIDE SEQUENCE [LARGE SCALE GENOMIC DNA]</scope>
    <source>
        <strain evidence="8">DSM 22363</strain>
    </source>
</reference>
<comment type="subcellular location">
    <subcellularLocation>
        <location evidence="1">Cell membrane</location>
        <topology evidence="1">Multi-pass membrane protein</topology>
    </subcellularLocation>
</comment>
<evidence type="ECO:0000256" key="3">
    <source>
        <dbReference type="ARBA" id="ARBA00022692"/>
    </source>
</evidence>
<sequence length="402" mass="43891">MPKHMGIANSTALMSGSGAVGQALQLVGIILLTQVYAVESFGELTLAINTAALCAIAFGLQLHLAIPTVRDERTVNDIAHAIVCNALILGAISTAVLLLLDGILATGALIGILVCLSNSSRAMLVRLNRIHLVALANLGRAVCIVGGQAVMVNLELNGLVAGLIFGEACICLFLFLKSRQRLRLFSHVKQGLQKATIAKFSDFSFWGTIQEFVSVAVVFMPFFLCARLFSEAELGNFGMAHRLIWGPVVVVSVGFGWAFLGAVGQKPSQFFEVLKQIRYYHLLLLAIVGVSLSWIVLQPIMLFILSTEWMLAARISPIMFSAAIVFLASSPFRQMIRICKKQKWQLGIDFMTIIFIALTLLFPYRSAFDWITMIGAVLIVQNLATILCGWIAANNYREPENV</sequence>
<keyword evidence="2" id="KW-1003">Cell membrane</keyword>
<feature type="transmembrane region" description="Helical" evidence="6">
    <location>
        <begin position="47"/>
        <end position="66"/>
    </location>
</feature>
<feature type="transmembrane region" description="Helical" evidence="6">
    <location>
        <begin position="311"/>
        <end position="332"/>
    </location>
</feature>
<keyword evidence="3 6" id="KW-0812">Transmembrane</keyword>
<feature type="transmembrane region" description="Helical" evidence="6">
    <location>
        <begin position="78"/>
        <end position="97"/>
    </location>
</feature>
<proteinExistence type="predicted"/>
<dbReference type="Proteomes" id="UP000185192">
    <property type="component" value="Unassembled WGS sequence"/>
</dbReference>
<dbReference type="InterPro" id="IPR050833">
    <property type="entry name" value="Poly_Biosynth_Transport"/>
</dbReference>
<evidence type="ECO:0000313" key="8">
    <source>
        <dbReference type="Proteomes" id="UP000185192"/>
    </source>
</evidence>
<evidence type="ECO:0000256" key="6">
    <source>
        <dbReference type="SAM" id="Phobius"/>
    </source>
</evidence>
<evidence type="ECO:0000256" key="4">
    <source>
        <dbReference type="ARBA" id="ARBA00022989"/>
    </source>
</evidence>
<dbReference type="STRING" id="1123272.SAMN02745824_3401"/>
<dbReference type="EMBL" id="FSQW01000002">
    <property type="protein sequence ID" value="SIO21868.1"/>
    <property type="molecule type" value="Genomic_DNA"/>
</dbReference>
<accession>A0A1N6HPS6</accession>
<dbReference type="PANTHER" id="PTHR30250:SF11">
    <property type="entry name" value="O-ANTIGEN TRANSPORTER-RELATED"/>
    <property type="match status" value="1"/>
</dbReference>
<protein>
    <submittedName>
        <fullName evidence="7">Membrane protein involved in the export of O-antigen and teichoic acid</fullName>
    </submittedName>
</protein>
<feature type="transmembrane region" description="Helical" evidence="6">
    <location>
        <begin position="283"/>
        <end position="305"/>
    </location>
</feature>
<evidence type="ECO:0000256" key="1">
    <source>
        <dbReference type="ARBA" id="ARBA00004651"/>
    </source>
</evidence>
<evidence type="ECO:0000313" key="7">
    <source>
        <dbReference type="EMBL" id="SIO21868.1"/>
    </source>
</evidence>
<feature type="transmembrane region" description="Helical" evidence="6">
    <location>
        <begin position="132"/>
        <end position="152"/>
    </location>
</feature>
<dbReference type="PANTHER" id="PTHR30250">
    <property type="entry name" value="PST FAMILY PREDICTED COLANIC ACID TRANSPORTER"/>
    <property type="match status" value="1"/>
</dbReference>
<keyword evidence="5 6" id="KW-0472">Membrane</keyword>
<dbReference type="OrthoDB" id="3831435at2"/>
<feature type="transmembrane region" description="Helical" evidence="6">
    <location>
        <begin position="344"/>
        <end position="364"/>
    </location>
</feature>